<gene>
    <name evidence="2" type="ORF">PsYK624_034850</name>
</gene>
<dbReference type="AlphaFoldDB" id="A0A9P3LB25"/>
<sequence>MAEPPQAALASDPQALLNRENTDRESTDRKSSSRGAKRNILLFFLQMMLRFLTTNRIFVAVVLQVFANDCISTGIDKRKSV</sequence>
<comment type="caution">
    <text evidence="2">The sequence shown here is derived from an EMBL/GenBank/DDBJ whole genome shotgun (WGS) entry which is preliminary data.</text>
</comment>
<evidence type="ECO:0000313" key="3">
    <source>
        <dbReference type="Proteomes" id="UP000703269"/>
    </source>
</evidence>
<evidence type="ECO:0000256" key="1">
    <source>
        <dbReference type="SAM" id="MobiDB-lite"/>
    </source>
</evidence>
<feature type="compositionally biased region" description="Basic and acidic residues" evidence="1">
    <location>
        <begin position="20"/>
        <end position="31"/>
    </location>
</feature>
<reference evidence="2 3" key="1">
    <citation type="submission" date="2021-08" db="EMBL/GenBank/DDBJ databases">
        <title>Draft Genome Sequence of Phanerochaete sordida strain YK-624.</title>
        <authorList>
            <person name="Mori T."/>
            <person name="Dohra H."/>
            <person name="Suzuki T."/>
            <person name="Kawagishi H."/>
            <person name="Hirai H."/>
        </authorList>
    </citation>
    <scope>NUCLEOTIDE SEQUENCE [LARGE SCALE GENOMIC DNA]</scope>
    <source>
        <strain evidence="2 3">YK-624</strain>
    </source>
</reference>
<accession>A0A9P3LB25</accession>
<proteinExistence type="predicted"/>
<protein>
    <submittedName>
        <fullName evidence="2">Uncharacterized protein</fullName>
    </submittedName>
</protein>
<dbReference type="Proteomes" id="UP000703269">
    <property type="component" value="Unassembled WGS sequence"/>
</dbReference>
<name>A0A9P3LB25_9APHY</name>
<dbReference type="EMBL" id="BPQB01000006">
    <property type="protein sequence ID" value="GJE87402.1"/>
    <property type="molecule type" value="Genomic_DNA"/>
</dbReference>
<keyword evidence="3" id="KW-1185">Reference proteome</keyword>
<feature type="region of interest" description="Disordered" evidence="1">
    <location>
        <begin position="1"/>
        <end position="34"/>
    </location>
</feature>
<organism evidence="2 3">
    <name type="scientific">Phanerochaete sordida</name>
    <dbReference type="NCBI Taxonomy" id="48140"/>
    <lineage>
        <taxon>Eukaryota</taxon>
        <taxon>Fungi</taxon>
        <taxon>Dikarya</taxon>
        <taxon>Basidiomycota</taxon>
        <taxon>Agaricomycotina</taxon>
        <taxon>Agaricomycetes</taxon>
        <taxon>Polyporales</taxon>
        <taxon>Phanerochaetaceae</taxon>
        <taxon>Phanerochaete</taxon>
    </lineage>
</organism>
<evidence type="ECO:0000313" key="2">
    <source>
        <dbReference type="EMBL" id="GJE87402.1"/>
    </source>
</evidence>